<dbReference type="AlphaFoldDB" id="A0A5N7IVE9"/>
<protein>
    <submittedName>
        <fullName evidence="6">ATP-binding cassette domain-containing protein</fullName>
    </submittedName>
</protein>
<keyword evidence="4 6" id="KW-0067">ATP-binding</keyword>
<evidence type="ECO:0000256" key="1">
    <source>
        <dbReference type="ARBA" id="ARBA00005417"/>
    </source>
</evidence>
<proteinExistence type="inferred from homology"/>
<dbReference type="SMART" id="SM00382">
    <property type="entry name" value="AAA"/>
    <property type="match status" value="1"/>
</dbReference>
<evidence type="ECO:0000256" key="3">
    <source>
        <dbReference type="ARBA" id="ARBA00022741"/>
    </source>
</evidence>
<organism evidence="6 7">
    <name type="scientific">Clostridium estertheticum</name>
    <dbReference type="NCBI Taxonomy" id="238834"/>
    <lineage>
        <taxon>Bacteria</taxon>
        <taxon>Bacillati</taxon>
        <taxon>Bacillota</taxon>
        <taxon>Clostridia</taxon>
        <taxon>Eubacteriales</taxon>
        <taxon>Clostridiaceae</taxon>
        <taxon>Clostridium</taxon>
    </lineage>
</organism>
<sequence length="306" mass="34505">MDTILKIRDVTKKYKNTNVISNLNMTIKKGEIYGFLGQNGAGKTTTLKMIMGLTKPTNGIIEVFGEQISSKKYMYKSRIGALIETPGFYPNLSALDNLEIHRRSMGIQDKNCIEEALNLVGLSNVKKKSVKNFSLGMKQRLAIARALLQKPELLILDEPTIGLDPVGISDIRKIILTLNKERKVTVIMSSHVLSEIQQMATKIGIIHKGVLLDEIEYKELEEKNKNYLQIRVNDDKKAAITLEQKCGINQYTVYENGIIRIFEKLDDIEFINNQMLINGIGVSELNLNSEKLEDYFLRLIGGGEIV</sequence>
<reference evidence="6" key="1">
    <citation type="journal article" date="2019" name="Lett. Appl. Microbiol.">
        <title>A case of 'blown pack' spoilage of vacuum-packaged pork likely associated with Clostridium estertheticum in Canada.</title>
        <authorList>
            <person name="Zhang P."/>
            <person name="Ward P."/>
            <person name="McMullen L.M."/>
            <person name="Yang X."/>
        </authorList>
    </citation>
    <scope>NUCLEOTIDE SEQUENCE [LARGE SCALE GENOMIC DNA]</scope>
    <source>
        <strain evidence="6">MA19</strain>
    </source>
</reference>
<dbReference type="EMBL" id="SPSF01000053">
    <property type="protein sequence ID" value="MPQ64675.1"/>
    <property type="molecule type" value="Genomic_DNA"/>
</dbReference>
<dbReference type="GO" id="GO:0005524">
    <property type="term" value="F:ATP binding"/>
    <property type="evidence" value="ECO:0007669"/>
    <property type="project" value="UniProtKB-KW"/>
</dbReference>
<dbReference type="RefSeq" id="WP_152753828.1">
    <property type="nucleotide sequence ID" value="NZ_SPSE01000056.1"/>
</dbReference>
<comment type="caution">
    <text evidence="6">The sequence shown here is derived from an EMBL/GenBank/DDBJ whole genome shotgun (WGS) entry which is preliminary data.</text>
</comment>
<feature type="domain" description="ABC transporter" evidence="5">
    <location>
        <begin position="5"/>
        <end position="233"/>
    </location>
</feature>
<evidence type="ECO:0000256" key="4">
    <source>
        <dbReference type="ARBA" id="ARBA00022840"/>
    </source>
</evidence>
<comment type="similarity">
    <text evidence="1">Belongs to the ABC transporter superfamily.</text>
</comment>
<name>A0A5N7IVE9_9CLOT</name>
<dbReference type="PROSITE" id="PS50893">
    <property type="entry name" value="ABC_TRANSPORTER_2"/>
    <property type="match status" value="1"/>
</dbReference>
<dbReference type="PROSITE" id="PS00211">
    <property type="entry name" value="ABC_TRANSPORTER_1"/>
    <property type="match status" value="1"/>
</dbReference>
<accession>A0A5N7IVE9</accession>
<evidence type="ECO:0000313" key="6">
    <source>
        <dbReference type="EMBL" id="MPQ64675.1"/>
    </source>
</evidence>
<dbReference type="GO" id="GO:0016887">
    <property type="term" value="F:ATP hydrolysis activity"/>
    <property type="evidence" value="ECO:0007669"/>
    <property type="project" value="InterPro"/>
</dbReference>
<keyword evidence="2" id="KW-0813">Transport</keyword>
<dbReference type="Proteomes" id="UP000342249">
    <property type="component" value="Unassembled WGS sequence"/>
</dbReference>
<keyword evidence="3" id="KW-0547">Nucleotide-binding</keyword>
<dbReference type="PANTHER" id="PTHR43335:SF8">
    <property type="entry name" value="ABC TRANSPORTER, ATP-BINDING PROTEIN"/>
    <property type="match status" value="1"/>
</dbReference>
<dbReference type="InterPro" id="IPR027417">
    <property type="entry name" value="P-loop_NTPase"/>
</dbReference>
<evidence type="ECO:0000259" key="5">
    <source>
        <dbReference type="PROSITE" id="PS50893"/>
    </source>
</evidence>
<evidence type="ECO:0000313" key="7">
    <source>
        <dbReference type="Proteomes" id="UP000342249"/>
    </source>
</evidence>
<dbReference type="SUPFAM" id="SSF52540">
    <property type="entry name" value="P-loop containing nucleoside triphosphate hydrolases"/>
    <property type="match status" value="1"/>
</dbReference>
<dbReference type="InterPro" id="IPR003593">
    <property type="entry name" value="AAA+_ATPase"/>
</dbReference>
<dbReference type="Gene3D" id="3.40.50.300">
    <property type="entry name" value="P-loop containing nucleotide triphosphate hydrolases"/>
    <property type="match status" value="1"/>
</dbReference>
<dbReference type="PANTHER" id="PTHR43335">
    <property type="entry name" value="ABC TRANSPORTER, ATP-BINDING PROTEIN"/>
    <property type="match status" value="1"/>
</dbReference>
<evidence type="ECO:0000256" key="2">
    <source>
        <dbReference type="ARBA" id="ARBA00022448"/>
    </source>
</evidence>
<dbReference type="InterPro" id="IPR017871">
    <property type="entry name" value="ABC_transporter-like_CS"/>
</dbReference>
<dbReference type="Pfam" id="PF00005">
    <property type="entry name" value="ABC_tran"/>
    <property type="match status" value="1"/>
</dbReference>
<dbReference type="InterPro" id="IPR003439">
    <property type="entry name" value="ABC_transporter-like_ATP-bd"/>
</dbReference>
<gene>
    <name evidence="6" type="ORF">E4V82_21610</name>
</gene>